<dbReference type="OrthoDB" id="1095098at2759"/>
<dbReference type="AlphaFoldDB" id="A0A3L6PF56"/>
<evidence type="ECO:0000313" key="2">
    <source>
        <dbReference type="Proteomes" id="UP000275267"/>
    </source>
</evidence>
<reference evidence="2" key="1">
    <citation type="journal article" date="2019" name="Nat. Commun.">
        <title>The genome of broomcorn millet.</title>
        <authorList>
            <person name="Zou C."/>
            <person name="Miki D."/>
            <person name="Li D."/>
            <person name="Tang Q."/>
            <person name="Xiao L."/>
            <person name="Rajput S."/>
            <person name="Deng P."/>
            <person name="Jia W."/>
            <person name="Huang R."/>
            <person name="Zhang M."/>
            <person name="Sun Y."/>
            <person name="Hu J."/>
            <person name="Fu X."/>
            <person name="Schnable P.S."/>
            <person name="Li F."/>
            <person name="Zhang H."/>
            <person name="Feng B."/>
            <person name="Zhu X."/>
            <person name="Liu R."/>
            <person name="Schnable J.C."/>
            <person name="Zhu J.-K."/>
            <person name="Zhang H."/>
        </authorList>
    </citation>
    <scope>NUCLEOTIDE SEQUENCE [LARGE SCALE GENOMIC DNA]</scope>
</reference>
<sequence>MARLLARPSPSPFATAASASLHGLTTNVDVIEIDFIEEDVVAPGSSAASPSCRGGGDPVIRHLEEAIHGVMVRHAIPDWLPFMGRIAAARDADGLVGDAGGTVEVMEL</sequence>
<name>A0A3L6PF56_PANMI</name>
<protein>
    <submittedName>
        <fullName evidence="1">Uncharacterized protein</fullName>
    </submittedName>
</protein>
<dbReference type="Proteomes" id="UP000275267">
    <property type="component" value="Unassembled WGS sequence"/>
</dbReference>
<evidence type="ECO:0000313" key="1">
    <source>
        <dbReference type="EMBL" id="RLM56163.1"/>
    </source>
</evidence>
<comment type="caution">
    <text evidence="1">The sequence shown here is derived from an EMBL/GenBank/DDBJ whole genome shotgun (WGS) entry which is preliminary data.</text>
</comment>
<dbReference type="PANTHER" id="PTHR33972:SF22">
    <property type="entry name" value="OS08G0230000 PROTEIN"/>
    <property type="match status" value="1"/>
</dbReference>
<gene>
    <name evidence="1" type="ORF">C2845_PM10G09840</name>
</gene>
<proteinExistence type="predicted"/>
<dbReference type="PANTHER" id="PTHR33972">
    <property type="entry name" value="EXPRESSED PROTEIN"/>
    <property type="match status" value="1"/>
</dbReference>
<organism evidence="1 2">
    <name type="scientific">Panicum miliaceum</name>
    <name type="common">Proso millet</name>
    <name type="synonym">Broomcorn millet</name>
    <dbReference type="NCBI Taxonomy" id="4540"/>
    <lineage>
        <taxon>Eukaryota</taxon>
        <taxon>Viridiplantae</taxon>
        <taxon>Streptophyta</taxon>
        <taxon>Embryophyta</taxon>
        <taxon>Tracheophyta</taxon>
        <taxon>Spermatophyta</taxon>
        <taxon>Magnoliopsida</taxon>
        <taxon>Liliopsida</taxon>
        <taxon>Poales</taxon>
        <taxon>Poaceae</taxon>
        <taxon>PACMAD clade</taxon>
        <taxon>Panicoideae</taxon>
        <taxon>Panicodae</taxon>
        <taxon>Paniceae</taxon>
        <taxon>Panicinae</taxon>
        <taxon>Panicum</taxon>
        <taxon>Panicum sect. Panicum</taxon>
    </lineage>
</organism>
<dbReference type="EMBL" id="PQIB02000018">
    <property type="protein sequence ID" value="RLM56163.1"/>
    <property type="molecule type" value="Genomic_DNA"/>
</dbReference>
<accession>A0A3L6PF56</accession>
<keyword evidence="2" id="KW-1185">Reference proteome</keyword>